<keyword evidence="2" id="KW-1185">Reference proteome</keyword>
<reference evidence="1 2" key="1">
    <citation type="submission" date="2019-06" db="EMBL/GenBank/DDBJ databases">
        <title>Sequencing the genomes of 1000 actinobacteria strains.</title>
        <authorList>
            <person name="Klenk H.-P."/>
        </authorList>
    </citation>
    <scope>NUCLEOTIDE SEQUENCE [LARGE SCALE GENOMIC DNA]</scope>
    <source>
        <strain evidence="1 2">DSM 26477</strain>
    </source>
</reference>
<name>A0A542YKK7_9MICO</name>
<organism evidence="1 2">
    <name type="scientific">Homoserinimonas aerilata</name>
    <dbReference type="NCBI Taxonomy" id="1162970"/>
    <lineage>
        <taxon>Bacteria</taxon>
        <taxon>Bacillati</taxon>
        <taxon>Actinomycetota</taxon>
        <taxon>Actinomycetes</taxon>
        <taxon>Micrococcales</taxon>
        <taxon>Microbacteriaceae</taxon>
        <taxon>Homoserinimonas</taxon>
    </lineage>
</organism>
<dbReference type="AlphaFoldDB" id="A0A542YKK7"/>
<evidence type="ECO:0000313" key="2">
    <source>
        <dbReference type="Proteomes" id="UP000317998"/>
    </source>
</evidence>
<keyword evidence="1" id="KW-0456">Lyase</keyword>
<sequence length="140" mass="15774">MHPRYLDRQALIAGWREALLAQTVIGRSTGGYSRHPQLERFREQPSPGAAVATFLSAIADEAEDRGYSFTRSKILPFDEEVAPIPVTTEQLNYEWQHLMAKLAIRSPETHARWANIATADPHPLFVVVDGPIASWERPKN</sequence>
<dbReference type="EMBL" id="VFOM01000001">
    <property type="protein sequence ID" value="TQL48602.1"/>
    <property type="molecule type" value="Genomic_DNA"/>
</dbReference>
<comment type="caution">
    <text evidence="1">The sequence shown here is derived from an EMBL/GenBank/DDBJ whole genome shotgun (WGS) entry which is preliminary data.</text>
</comment>
<gene>
    <name evidence="1" type="ORF">FB562_1699</name>
</gene>
<dbReference type="Proteomes" id="UP000317998">
    <property type="component" value="Unassembled WGS sequence"/>
</dbReference>
<dbReference type="InterPro" id="IPR004260">
    <property type="entry name" value="Pyr-dimer_DNA_glycosylase"/>
</dbReference>
<accession>A0A542YKK7</accession>
<dbReference type="Pfam" id="PF03013">
    <property type="entry name" value="Pyr_excise"/>
    <property type="match status" value="1"/>
</dbReference>
<protein>
    <submittedName>
        <fullName evidence="1">Pyrimidine dimer DNA glycosylase /DNA-(Apurinic or apyrimidinic site) lyase</fullName>
    </submittedName>
</protein>
<dbReference type="GO" id="GO:0016829">
    <property type="term" value="F:lyase activity"/>
    <property type="evidence" value="ECO:0007669"/>
    <property type="project" value="UniProtKB-KW"/>
</dbReference>
<proteinExistence type="predicted"/>
<evidence type="ECO:0000313" key="1">
    <source>
        <dbReference type="EMBL" id="TQL48602.1"/>
    </source>
</evidence>